<evidence type="ECO:0000256" key="4">
    <source>
        <dbReference type="ARBA" id="ARBA00022723"/>
    </source>
</evidence>
<proteinExistence type="predicted"/>
<dbReference type="SUPFAM" id="SSF81631">
    <property type="entry name" value="PAP/OAS1 substrate-binding domain"/>
    <property type="match status" value="1"/>
</dbReference>
<dbReference type="Proteomes" id="UP000050795">
    <property type="component" value="Unassembled WGS sequence"/>
</dbReference>
<comment type="cofactor">
    <cofactor evidence="1">
        <name>Mn(2+)</name>
        <dbReference type="ChEBI" id="CHEBI:29035"/>
    </cofactor>
</comment>
<dbReference type="AlphaFoldDB" id="A0AA85JVV5"/>
<sequence>MDVNDGDEYVTPDEKVFLDDNCFINNDEMNEELERTLELGDDDELNESSIDPCTTLSSFIDKSSDGIHCSIVHESRTTGNDETEPDNINLTSVNSEQASDSNLCSTPNKSVTVASDKIAEDTSTTVMAPPSKLSRKEGKEGNVSTATTNTNMKEKNSVKAKKKGKILQWNDVILSRIAVSQPVDDERPDYYNSELLKDLQPEDFDFTFAARSHFPSRGHRTLSSVLGLASRNHPSTLLAHFDAPQPQCQACGVTGHRWTQCQTSNDKSVSFLAWRKLSNKTAWPPKPEQIKDLTSCLERLEKYHEAEEKIHARKVFVQKIQQAFAIRFPSVQLELFGSCANGFDLQSSDLDVCVFFPTKSPEWLAMQNEETTVEMIKKFRNQLFRCSNRLQLVQVQPVLKARVPILKVSFRNSFEVDISFSNYLALSNTRMLAFYCELQPKLRILGIALKTVTKITKIGKAAAGGISSYACIIMIIHYLQQIGQLPVLQELYEGQSKPVTLVNGWDVWYQNDLSVINRLWKPTNPDQPVGELWLGFLRYYLFEFDHDAYVVTIRQKKLLIRFVKMWKSLFAIEDPFNLNHNLTSGLSHSMLLYLLNVFHTVLVHHTTFLRKQMSMGEWCYSLFSPEYIVVDRTTPKDTRCFVCHQLGHWAAQCRKNKKATNVENKDEMSIVDSLIGHFLDRNSTSTSESSEKPLMSDSGDSHHNSHRPRHINSNITSSPGILSANTPRQGRPVFMSSNNYGNVYKPQNNYSSPSVHNNYQHREQRPTYTYEQSSNPVNYNSMNAIYPPQPPVNLTPGLLGNGSKMVYPMQHNRYYQQQQRPYQHPTHQYPPPLTYVPYNSYTSQGNHRMNYLPHEQQISNANNANWILNPIVCQPQILLASTDNAIKTPVNNDNSKRSPYKPKQMNVTTTHQTENTSHTPNNHESNSQSSKQPGHHGVTNYTMHKNASSSSGSEEKFTSSTKRSRNQQNRQFTFSSSSNGKQNSQRLSNNMYNAEIEPSKQPLNNNNKSVYPNETQFTRNNHSWNSYKPNPSPKKNYDSQRSYYSRATGSSRPYDHDVDASLSERLHNMNATHPSN</sequence>
<evidence type="ECO:0000256" key="5">
    <source>
        <dbReference type="ARBA" id="ARBA00022842"/>
    </source>
</evidence>
<dbReference type="GO" id="GO:0050265">
    <property type="term" value="F:RNA uridylyltransferase activity"/>
    <property type="evidence" value="ECO:0007669"/>
    <property type="project" value="TreeGrafter"/>
</dbReference>
<dbReference type="GO" id="GO:0003676">
    <property type="term" value="F:nucleic acid binding"/>
    <property type="evidence" value="ECO:0007669"/>
    <property type="project" value="InterPro"/>
</dbReference>
<dbReference type="Gene3D" id="3.30.460.10">
    <property type="entry name" value="Beta Polymerase, domain 2"/>
    <property type="match status" value="1"/>
</dbReference>
<dbReference type="Gene3D" id="1.10.1410.10">
    <property type="match status" value="1"/>
</dbReference>
<evidence type="ECO:0000256" key="1">
    <source>
        <dbReference type="ARBA" id="ARBA00001936"/>
    </source>
</evidence>
<evidence type="ECO:0000313" key="8">
    <source>
        <dbReference type="Proteomes" id="UP000050795"/>
    </source>
</evidence>
<feature type="compositionally biased region" description="Polar residues" evidence="6">
    <location>
        <begin position="920"/>
        <end position="932"/>
    </location>
</feature>
<comment type="cofactor">
    <cofactor evidence="2">
        <name>Mg(2+)</name>
        <dbReference type="ChEBI" id="CHEBI:18420"/>
    </cofactor>
</comment>
<dbReference type="GO" id="GO:0008270">
    <property type="term" value="F:zinc ion binding"/>
    <property type="evidence" value="ECO:0007669"/>
    <property type="project" value="InterPro"/>
</dbReference>
<evidence type="ECO:0000256" key="6">
    <source>
        <dbReference type="SAM" id="MobiDB-lite"/>
    </source>
</evidence>
<dbReference type="InterPro" id="IPR054708">
    <property type="entry name" value="MTPAP-like_central"/>
</dbReference>
<organism evidence="8 9">
    <name type="scientific">Trichobilharzia regenti</name>
    <name type="common">Nasal bird schistosome</name>
    <dbReference type="NCBI Taxonomy" id="157069"/>
    <lineage>
        <taxon>Eukaryota</taxon>
        <taxon>Metazoa</taxon>
        <taxon>Spiralia</taxon>
        <taxon>Lophotrochozoa</taxon>
        <taxon>Platyhelminthes</taxon>
        <taxon>Trematoda</taxon>
        <taxon>Digenea</taxon>
        <taxon>Strigeidida</taxon>
        <taxon>Schistosomatoidea</taxon>
        <taxon>Schistosomatidae</taxon>
        <taxon>Trichobilharzia</taxon>
    </lineage>
</organism>
<dbReference type="SMART" id="SM00343">
    <property type="entry name" value="ZnF_C2HC"/>
    <property type="match status" value="2"/>
</dbReference>
<dbReference type="InterPro" id="IPR001878">
    <property type="entry name" value="Znf_CCHC"/>
</dbReference>
<feature type="compositionally biased region" description="Basic and acidic residues" evidence="6">
    <location>
        <begin position="1053"/>
        <end position="1067"/>
    </location>
</feature>
<dbReference type="GO" id="GO:0031123">
    <property type="term" value="P:RNA 3'-end processing"/>
    <property type="evidence" value="ECO:0007669"/>
    <property type="project" value="TreeGrafter"/>
</dbReference>
<dbReference type="SUPFAM" id="SSF57756">
    <property type="entry name" value="Retrovirus zinc finger-like domains"/>
    <property type="match status" value="1"/>
</dbReference>
<accession>A0AA85JVV5</accession>
<reference evidence="8" key="1">
    <citation type="submission" date="2022-06" db="EMBL/GenBank/DDBJ databases">
        <authorList>
            <person name="Berger JAMES D."/>
            <person name="Berger JAMES D."/>
        </authorList>
    </citation>
    <scope>NUCLEOTIDE SEQUENCE [LARGE SCALE GENOMIC DNA]</scope>
</reference>
<evidence type="ECO:0000313" key="9">
    <source>
        <dbReference type="WBParaSite" id="TREG1_56120.1"/>
    </source>
</evidence>
<dbReference type="InterPro" id="IPR002058">
    <property type="entry name" value="PAP_assoc"/>
</dbReference>
<keyword evidence="5" id="KW-0460">Magnesium</keyword>
<dbReference type="Pfam" id="PF03828">
    <property type="entry name" value="PAP_assoc"/>
    <property type="match status" value="1"/>
</dbReference>
<keyword evidence="3" id="KW-0808">Transferase</keyword>
<name>A0AA85JVV5_TRIRE</name>
<feature type="region of interest" description="Disordered" evidence="6">
    <location>
        <begin position="888"/>
        <end position="1076"/>
    </location>
</feature>
<feature type="domain" description="CCHC-type" evidence="7">
    <location>
        <begin position="247"/>
        <end position="263"/>
    </location>
</feature>
<keyword evidence="8" id="KW-1185">Reference proteome</keyword>
<dbReference type="Pfam" id="PF22600">
    <property type="entry name" value="MTPAP-like_central"/>
    <property type="match status" value="1"/>
</dbReference>
<feature type="compositionally biased region" description="Polar residues" evidence="6">
    <location>
        <begin position="1039"/>
        <end position="1051"/>
    </location>
</feature>
<evidence type="ECO:0000256" key="2">
    <source>
        <dbReference type="ARBA" id="ARBA00001946"/>
    </source>
</evidence>
<dbReference type="Gene3D" id="4.10.60.10">
    <property type="entry name" value="Zinc finger, CCHC-type"/>
    <property type="match status" value="1"/>
</dbReference>
<feature type="compositionally biased region" description="Low complexity" evidence="6">
    <location>
        <begin position="908"/>
        <end position="919"/>
    </location>
</feature>
<dbReference type="WBParaSite" id="TREG1_56120.1">
    <property type="protein sequence ID" value="TREG1_56120.1"/>
    <property type="gene ID" value="TREG1_56120"/>
</dbReference>
<dbReference type="PANTHER" id="PTHR12271:SF66">
    <property type="entry name" value="TERMINAL URIDYLYLTRANSFERASE TAILOR"/>
    <property type="match status" value="1"/>
</dbReference>
<dbReference type="SUPFAM" id="SSF81301">
    <property type="entry name" value="Nucleotidyltransferase"/>
    <property type="match status" value="1"/>
</dbReference>
<dbReference type="InterPro" id="IPR043519">
    <property type="entry name" value="NT_sf"/>
</dbReference>
<feature type="domain" description="CCHC-type" evidence="7">
    <location>
        <begin position="639"/>
        <end position="655"/>
    </location>
</feature>
<feature type="region of interest" description="Disordered" evidence="6">
    <location>
        <begin position="681"/>
        <end position="758"/>
    </location>
</feature>
<feature type="compositionally biased region" description="Polar residues" evidence="6">
    <location>
        <begin position="966"/>
        <end position="992"/>
    </location>
</feature>
<protein>
    <recommendedName>
        <fullName evidence="7">CCHC-type domain-containing protein</fullName>
    </recommendedName>
</protein>
<feature type="compositionally biased region" description="Polar residues" evidence="6">
    <location>
        <begin position="735"/>
        <end position="758"/>
    </location>
</feature>
<dbReference type="InterPro" id="IPR036875">
    <property type="entry name" value="Znf_CCHC_sf"/>
</dbReference>
<evidence type="ECO:0000256" key="3">
    <source>
        <dbReference type="ARBA" id="ARBA00022679"/>
    </source>
</evidence>
<feature type="compositionally biased region" description="Polar residues" evidence="6">
    <location>
        <begin position="1001"/>
        <end position="1029"/>
    </location>
</feature>
<keyword evidence="4" id="KW-0479">Metal-binding</keyword>
<dbReference type="CDD" id="cd05402">
    <property type="entry name" value="NT_PAP_TUTase"/>
    <property type="match status" value="1"/>
</dbReference>
<evidence type="ECO:0000259" key="7">
    <source>
        <dbReference type="SMART" id="SM00343"/>
    </source>
</evidence>
<feature type="compositionally biased region" description="Polar residues" evidence="6">
    <location>
        <begin position="711"/>
        <end position="728"/>
    </location>
</feature>
<reference evidence="9" key="2">
    <citation type="submission" date="2023-11" db="UniProtKB">
        <authorList>
            <consortium name="WormBaseParasite"/>
        </authorList>
    </citation>
    <scope>IDENTIFICATION</scope>
</reference>
<dbReference type="PANTHER" id="PTHR12271">
    <property type="entry name" value="POLY A POLYMERASE CID PAP -RELATED"/>
    <property type="match status" value="1"/>
</dbReference>